<evidence type="ECO:0000256" key="4">
    <source>
        <dbReference type="ARBA" id="ARBA00023125"/>
    </source>
</evidence>
<sequence>MNIDDSIQMTDNSVNIHNFDELQAVLKRYCLSLTKSNWDAEELAQNTWVKALGKLNNFEHTNPKALLLRIAKNTWIDEIRRKAVFTRILNREQAKVTEPDHGTYEIEIALQSLMNHLSPLQRTVFLLRDVFAFSISETSDILGTTEGAVKVALHRARKSLGAVQEELLKGELSLPESEKSKTFLRALTAAYQMGDIATLVMLSYQDVIEPEVMISIVNNKLLWSHISAKQANFDTISMMAA</sequence>
<dbReference type="CDD" id="cd06171">
    <property type="entry name" value="Sigma70_r4"/>
    <property type="match status" value="1"/>
</dbReference>
<dbReference type="InterPro" id="IPR014284">
    <property type="entry name" value="RNA_pol_sigma-70_dom"/>
</dbReference>
<dbReference type="InterPro" id="IPR013324">
    <property type="entry name" value="RNA_pol_sigma_r3/r4-like"/>
</dbReference>
<dbReference type="Gene3D" id="1.10.10.10">
    <property type="entry name" value="Winged helix-like DNA-binding domain superfamily/Winged helix DNA-binding domain"/>
    <property type="match status" value="1"/>
</dbReference>
<dbReference type="GO" id="GO:0003677">
    <property type="term" value="F:DNA binding"/>
    <property type="evidence" value="ECO:0007669"/>
    <property type="project" value="UniProtKB-KW"/>
</dbReference>
<evidence type="ECO:0000256" key="2">
    <source>
        <dbReference type="ARBA" id="ARBA00023015"/>
    </source>
</evidence>
<dbReference type="AlphaFoldDB" id="A0A378XXJ0"/>
<keyword evidence="2" id="KW-0805">Transcription regulation</keyword>
<evidence type="ECO:0000313" key="8">
    <source>
        <dbReference type="EMBL" id="SUA69635.1"/>
    </source>
</evidence>
<dbReference type="SUPFAM" id="SSF88946">
    <property type="entry name" value="Sigma2 domain of RNA polymerase sigma factors"/>
    <property type="match status" value="1"/>
</dbReference>
<dbReference type="InterPro" id="IPR007627">
    <property type="entry name" value="RNA_pol_sigma70_r2"/>
</dbReference>
<accession>A0A378XXJ0</accession>
<evidence type="ECO:0000259" key="7">
    <source>
        <dbReference type="Pfam" id="PF08281"/>
    </source>
</evidence>
<keyword evidence="4" id="KW-0238">DNA-binding</keyword>
<evidence type="ECO:0000259" key="6">
    <source>
        <dbReference type="Pfam" id="PF04542"/>
    </source>
</evidence>
<dbReference type="PANTHER" id="PTHR43133">
    <property type="entry name" value="RNA POLYMERASE ECF-TYPE SIGMA FACTO"/>
    <property type="match status" value="1"/>
</dbReference>
<feature type="domain" description="RNA polymerase sigma-70 region 2" evidence="6">
    <location>
        <begin position="20"/>
        <end position="83"/>
    </location>
</feature>
<dbReference type="InterPro" id="IPR036388">
    <property type="entry name" value="WH-like_DNA-bd_sf"/>
</dbReference>
<evidence type="ECO:0000313" key="9">
    <source>
        <dbReference type="Proteomes" id="UP000254400"/>
    </source>
</evidence>
<feature type="domain" description="RNA polymerase sigma factor 70 region 4 type 2" evidence="7">
    <location>
        <begin position="109"/>
        <end position="160"/>
    </location>
</feature>
<dbReference type="Pfam" id="PF08281">
    <property type="entry name" value="Sigma70_r4_2"/>
    <property type="match status" value="1"/>
</dbReference>
<dbReference type="InterPro" id="IPR013325">
    <property type="entry name" value="RNA_pol_sigma_r2"/>
</dbReference>
<dbReference type="InterPro" id="IPR039425">
    <property type="entry name" value="RNA_pol_sigma-70-like"/>
</dbReference>
<comment type="similarity">
    <text evidence="1">Belongs to the sigma-70 factor family. ECF subfamily.</text>
</comment>
<dbReference type="Proteomes" id="UP000254400">
    <property type="component" value="Unassembled WGS sequence"/>
</dbReference>
<proteinExistence type="inferred from homology"/>
<dbReference type="GO" id="GO:0006352">
    <property type="term" value="P:DNA-templated transcription initiation"/>
    <property type="evidence" value="ECO:0007669"/>
    <property type="project" value="InterPro"/>
</dbReference>
<dbReference type="PANTHER" id="PTHR43133:SF8">
    <property type="entry name" value="RNA POLYMERASE SIGMA FACTOR HI_1459-RELATED"/>
    <property type="match status" value="1"/>
</dbReference>
<gene>
    <name evidence="8" type="primary">sigM_2</name>
    <name evidence="8" type="ORF">NCTC10343_02497</name>
</gene>
<dbReference type="Pfam" id="PF04542">
    <property type="entry name" value="Sigma70_r2"/>
    <property type="match status" value="1"/>
</dbReference>
<organism evidence="8 9">
    <name type="scientific">Paenibacillus polymyxa</name>
    <name type="common">Bacillus polymyxa</name>
    <dbReference type="NCBI Taxonomy" id="1406"/>
    <lineage>
        <taxon>Bacteria</taxon>
        <taxon>Bacillati</taxon>
        <taxon>Bacillota</taxon>
        <taxon>Bacilli</taxon>
        <taxon>Bacillales</taxon>
        <taxon>Paenibacillaceae</taxon>
        <taxon>Paenibacillus</taxon>
    </lineage>
</organism>
<evidence type="ECO:0000256" key="5">
    <source>
        <dbReference type="ARBA" id="ARBA00023163"/>
    </source>
</evidence>
<dbReference type="GeneID" id="93345894"/>
<protein>
    <submittedName>
        <fullName evidence="8">RNA polymerase sigma factor</fullName>
    </submittedName>
</protein>
<evidence type="ECO:0000256" key="3">
    <source>
        <dbReference type="ARBA" id="ARBA00023082"/>
    </source>
</evidence>
<keyword evidence="5" id="KW-0804">Transcription</keyword>
<dbReference type="InterPro" id="IPR013249">
    <property type="entry name" value="RNA_pol_sigma70_r4_t2"/>
</dbReference>
<reference evidence="8 9" key="1">
    <citation type="submission" date="2018-06" db="EMBL/GenBank/DDBJ databases">
        <authorList>
            <consortium name="Pathogen Informatics"/>
            <person name="Doyle S."/>
        </authorList>
    </citation>
    <scope>NUCLEOTIDE SEQUENCE [LARGE SCALE GENOMIC DNA]</scope>
    <source>
        <strain evidence="8 9">NCTC10343</strain>
    </source>
</reference>
<dbReference type="GO" id="GO:0016987">
    <property type="term" value="F:sigma factor activity"/>
    <property type="evidence" value="ECO:0007669"/>
    <property type="project" value="UniProtKB-KW"/>
</dbReference>
<dbReference type="NCBIfam" id="TIGR02937">
    <property type="entry name" value="sigma70-ECF"/>
    <property type="match status" value="1"/>
</dbReference>
<keyword evidence="3" id="KW-0731">Sigma factor</keyword>
<name>A0A378XXJ0_PAEPO</name>
<evidence type="ECO:0000256" key="1">
    <source>
        <dbReference type="ARBA" id="ARBA00010641"/>
    </source>
</evidence>
<dbReference type="Gene3D" id="1.10.1740.10">
    <property type="match status" value="1"/>
</dbReference>
<dbReference type="SUPFAM" id="SSF88659">
    <property type="entry name" value="Sigma3 and sigma4 domains of RNA polymerase sigma factors"/>
    <property type="match status" value="1"/>
</dbReference>
<dbReference type="EMBL" id="UGSC01000001">
    <property type="protein sequence ID" value="SUA69635.1"/>
    <property type="molecule type" value="Genomic_DNA"/>
</dbReference>
<dbReference type="RefSeq" id="WP_019687194.1">
    <property type="nucleotide sequence ID" value="NZ_CP036496.1"/>
</dbReference>